<accession>A0A255ESB2</accession>
<evidence type="ECO:0000313" key="4">
    <source>
        <dbReference type="Proteomes" id="UP000216300"/>
    </source>
</evidence>
<keyword evidence="2" id="KW-0472">Membrane</keyword>
<name>A0A255ESB2_9ACTN</name>
<proteinExistence type="predicted"/>
<dbReference type="OrthoDB" id="4401005at2"/>
<feature type="transmembrane region" description="Helical" evidence="2">
    <location>
        <begin position="321"/>
        <end position="344"/>
    </location>
</feature>
<reference evidence="3 4" key="1">
    <citation type="submission" date="2017-07" db="EMBL/GenBank/DDBJ databases">
        <title>Draft whole genome sequences of clinical Proprionibacteriaceae strains.</title>
        <authorList>
            <person name="Bernier A.-M."/>
            <person name="Bernard K."/>
            <person name="Domingo M.-C."/>
        </authorList>
    </citation>
    <scope>NUCLEOTIDE SEQUENCE [LARGE SCALE GENOMIC DNA]</scope>
    <source>
        <strain evidence="3 4">NML 150081</strain>
    </source>
</reference>
<organism evidence="3 4">
    <name type="scientific">Parenemella sanctibonifatiensis</name>
    <dbReference type="NCBI Taxonomy" id="2016505"/>
    <lineage>
        <taxon>Bacteria</taxon>
        <taxon>Bacillati</taxon>
        <taxon>Actinomycetota</taxon>
        <taxon>Actinomycetes</taxon>
        <taxon>Propionibacteriales</taxon>
        <taxon>Propionibacteriaceae</taxon>
        <taxon>Parenemella</taxon>
    </lineage>
</organism>
<keyword evidence="2" id="KW-0812">Transmembrane</keyword>
<evidence type="ECO:0000313" key="3">
    <source>
        <dbReference type="EMBL" id="OYN92485.1"/>
    </source>
</evidence>
<dbReference type="RefSeq" id="WP_144276760.1">
    <property type="nucleotide sequence ID" value="NZ_NMVJ01000001.1"/>
</dbReference>
<protein>
    <submittedName>
        <fullName evidence="3">Uncharacterized protein</fullName>
    </submittedName>
</protein>
<dbReference type="Proteomes" id="UP000216300">
    <property type="component" value="Unassembled WGS sequence"/>
</dbReference>
<gene>
    <name evidence="3" type="ORF">CGZ91_03095</name>
</gene>
<evidence type="ECO:0000256" key="1">
    <source>
        <dbReference type="SAM" id="MobiDB-lite"/>
    </source>
</evidence>
<feature type="compositionally biased region" description="Basic and acidic residues" evidence="1">
    <location>
        <begin position="251"/>
        <end position="261"/>
    </location>
</feature>
<feature type="compositionally biased region" description="Pro residues" evidence="1">
    <location>
        <begin position="275"/>
        <end position="299"/>
    </location>
</feature>
<comment type="caution">
    <text evidence="3">The sequence shown here is derived from an EMBL/GenBank/DDBJ whole genome shotgun (WGS) entry which is preliminary data.</text>
</comment>
<dbReference type="PRINTS" id="PR01217">
    <property type="entry name" value="PRICHEXTENSN"/>
</dbReference>
<dbReference type="EMBL" id="NMVJ01000001">
    <property type="protein sequence ID" value="OYN92485.1"/>
    <property type="molecule type" value="Genomic_DNA"/>
</dbReference>
<keyword evidence="2" id="KW-1133">Transmembrane helix</keyword>
<feature type="compositionally biased region" description="Pro residues" evidence="1">
    <location>
        <begin position="200"/>
        <end position="219"/>
    </location>
</feature>
<sequence>MAMMLAIGGVGYAGAPASATPSVSAGKCRGEDGISVVVDSTQFDAGGQVTIRCVRGMPDESLALTVIRTAGFSIQGTARFGDALVCRVDGRPSATEKLVDRDGRPHYETCANTPEASAYWTFWYSRPGQRSWTFSQQGVAGRWVDNGELLALVFQLRQDAIPKGGGLPKPGTGANPAPAPDPEPTPGDGDEGEPTKPAETAPPEPQPEPGPEQPAPPRNSEPERTSRAPGTGRPPATSRAPSTQRAPSPDRTSERPGRTEEDAGEQPGHTTSAPPSSPPPQPPVTPSEPATAPPTPSPTPFDHDLDGPPPSVRPYEEDPGLPWPTILAVLAALSLGGTAVVYALRRRTPLDDGADVEGGEVD</sequence>
<evidence type="ECO:0000256" key="2">
    <source>
        <dbReference type="SAM" id="Phobius"/>
    </source>
</evidence>
<keyword evidence="4" id="KW-1185">Reference proteome</keyword>
<dbReference type="AlphaFoldDB" id="A0A255ESB2"/>
<feature type="region of interest" description="Disordered" evidence="1">
    <location>
        <begin position="163"/>
        <end position="322"/>
    </location>
</feature>